<dbReference type="GO" id="GO:0009421">
    <property type="term" value="C:bacterial-type flagellum filament cap"/>
    <property type="evidence" value="ECO:0007669"/>
    <property type="project" value="InterPro"/>
</dbReference>
<keyword evidence="4 5" id="KW-0975">Bacterial flagellum</keyword>
<dbReference type="GO" id="GO:0005576">
    <property type="term" value="C:extracellular region"/>
    <property type="evidence" value="ECO:0007669"/>
    <property type="project" value="UniProtKB-SubCell"/>
</dbReference>
<dbReference type="OrthoDB" id="1530at2"/>
<gene>
    <name evidence="8" type="primary">fliD</name>
    <name evidence="8" type="ORF">SNTW_08760</name>
</gene>
<evidence type="ECO:0000256" key="2">
    <source>
        <dbReference type="ARBA" id="ARBA00011255"/>
    </source>
</evidence>
<keyword evidence="5" id="KW-0964">Secreted</keyword>
<evidence type="ECO:0000256" key="5">
    <source>
        <dbReference type="RuleBase" id="RU362066"/>
    </source>
</evidence>
<evidence type="ECO:0000259" key="7">
    <source>
        <dbReference type="Pfam" id="PF07195"/>
    </source>
</evidence>
<dbReference type="InterPro" id="IPR040026">
    <property type="entry name" value="FliD"/>
</dbReference>
<dbReference type="InterPro" id="IPR003481">
    <property type="entry name" value="FliD_N"/>
</dbReference>
<dbReference type="Proteomes" id="UP000317935">
    <property type="component" value="Chromosome"/>
</dbReference>
<dbReference type="GO" id="GO:0071973">
    <property type="term" value="P:bacterial-type flagellum-dependent cell motility"/>
    <property type="evidence" value="ECO:0007669"/>
    <property type="project" value="TreeGrafter"/>
</dbReference>
<dbReference type="GO" id="GO:0009424">
    <property type="term" value="C:bacterial-type flagellum hook"/>
    <property type="evidence" value="ECO:0007669"/>
    <property type="project" value="UniProtKB-UniRule"/>
</dbReference>
<feature type="domain" description="Flagellar hook-associated protein 2 N-terminal" evidence="6">
    <location>
        <begin position="18"/>
        <end position="108"/>
    </location>
</feature>
<dbReference type="AlphaFoldDB" id="A0A6J4CXY4"/>
<evidence type="ECO:0000259" key="6">
    <source>
        <dbReference type="Pfam" id="PF02465"/>
    </source>
</evidence>
<keyword evidence="8" id="KW-0282">Flagellum</keyword>
<name>A0A6J4CXY4_9HELI</name>
<evidence type="ECO:0000256" key="1">
    <source>
        <dbReference type="ARBA" id="ARBA00009764"/>
    </source>
</evidence>
<dbReference type="InterPro" id="IPR010809">
    <property type="entry name" value="FliD_C"/>
</dbReference>
<evidence type="ECO:0000256" key="3">
    <source>
        <dbReference type="ARBA" id="ARBA00023054"/>
    </source>
</evidence>
<keyword evidence="3" id="KW-0175">Coiled coil</keyword>
<evidence type="ECO:0000256" key="4">
    <source>
        <dbReference type="ARBA" id="ARBA00023143"/>
    </source>
</evidence>
<dbReference type="NCBIfam" id="NF006282">
    <property type="entry name" value="PRK08453.1"/>
    <property type="match status" value="1"/>
</dbReference>
<comment type="function">
    <text evidence="5">Required for morphogenesis and for the elongation of the flagellar filament by facilitating polymerization of the flagellin monomers at the tip of growing filament. Forms a capping structure, which prevents flagellin subunits (transported through the central channel of the flagellum) from leaking out without polymerization at the distal end.</text>
</comment>
<sequence>MAIGKLSSLGIGSKVLNYDVIDKLKSADEKTMVAPIDRKMEVNLEKQKALVEIKTLLANLKAPVSALTDYSTYTSRSSSVSSGALKASVSPGIPVQDIKVEVEDLAQGDINEVGTHFRDRDDAFSQANTKLHFYTNNKNYTVNIKAGMSVGDVAQAITDATGGEVMGIVMKTGGDKPYQLMINTKNPGANNRLYFGSSVISTLASDAPINLAIGGTTADGKSTEDDFFIKVKDDKGEVVKIPISLNLDKASVQDKNKALQTAIKKALEDNPQTKDLVDSGQINVGLINDGKSLVLNDQRGLEVEVGGAKAAELGFVKTKSDQEDLLKGTAGIASGQIKGTINFNGQAINLGAITATGNSSDANAQAIVKAINGIQGLHASLGTDGKLILNSESGELRITGVGADGKAAVNSLGLSEGLSQSYAKLHDLFAFKKLQSASDARFTYNGATITRPTNEVNDVINGVSLSLLAKTEPGKPAIISITRDSKAIVDHVKEFVKAYNALIPKLDETTRYDPDTKIAGVFNGVGDIRTIRSSINNAIAFTITTAKGVDSLMKYGITLDEHGKMSLDESRLTNALNADPQAAQDFFYGGDIKSMGGKEIHQDGIFIKLDKVLQGLVDGGNARLKLYEDSLDQDAKNLRRDKENAMEMLKTRYDMMAERFAAYDERISKANKSFDAVQMMIDQAAAKKN</sequence>
<evidence type="ECO:0000313" key="9">
    <source>
        <dbReference type="Proteomes" id="UP000317935"/>
    </source>
</evidence>
<comment type="subcellular location">
    <subcellularLocation>
        <location evidence="5">Secreted</location>
    </subcellularLocation>
    <subcellularLocation>
        <location evidence="5">Bacterial flagellum</location>
    </subcellularLocation>
</comment>
<keyword evidence="8" id="KW-0966">Cell projection</keyword>
<protein>
    <recommendedName>
        <fullName evidence="5">Flagellar hook-associated protein 2</fullName>
        <shortName evidence="5">HAP2</shortName>
    </recommendedName>
    <alternativeName>
        <fullName evidence="5">Flagellar cap protein</fullName>
    </alternativeName>
</protein>
<dbReference type="GO" id="GO:0007155">
    <property type="term" value="P:cell adhesion"/>
    <property type="evidence" value="ECO:0007669"/>
    <property type="project" value="InterPro"/>
</dbReference>
<keyword evidence="8" id="KW-0969">Cilium</keyword>
<dbReference type="PANTHER" id="PTHR30288">
    <property type="entry name" value="FLAGELLAR CAP/ASSEMBLY PROTEIN FLID"/>
    <property type="match status" value="1"/>
</dbReference>
<feature type="domain" description="Flagellar hook-associated protein 2 C-terminal" evidence="7">
    <location>
        <begin position="437"/>
        <end position="672"/>
    </location>
</feature>
<dbReference type="Pfam" id="PF02465">
    <property type="entry name" value="FliD_N"/>
    <property type="match status" value="1"/>
</dbReference>
<accession>A0A6J4CXY4</accession>
<organism evidence="8 9">
    <name type="scientific">Helicobacter suis</name>
    <dbReference type="NCBI Taxonomy" id="104628"/>
    <lineage>
        <taxon>Bacteria</taxon>
        <taxon>Pseudomonadati</taxon>
        <taxon>Campylobacterota</taxon>
        <taxon>Epsilonproteobacteria</taxon>
        <taxon>Campylobacterales</taxon>
        <taxon>Helicobacteraceae</taxon>
        <taxon>Helicobacter</taxon>
    </lineage>
</organism>
<dbReference type="RefSeq" id="WP_064430164.1">
    <property type="nucleotide sequence ID" value="NZ_AP019774.1"/>
</dbReference>
<comment type="subunit">
    <text evidence="2 5">Homopentamer.</text>
</comment>
<proteinExistence type="inferred from homology"/>
<dbReference type="Pfam" id="PF07195">
    <property type="entry name" value="FliD_C"/>
    <property type="match status" value="1"/>
</dbReference>
<dbReference type="PANTHER" id="PTHR30288:SF0">
    <property type="entry name" value="FLAGELLAR HOOK-ASSOCIATED PROTEIN 2"/>
    <property type="match status" value="1"/>
</dbReference>
<comment type="similarity">
    <text evidence="1 5">Belongs to the FliD family.</text>
</comment>
<dbReference type="EMBL" id="AP019774">
    <property type="protein sequence ID" value="BCD70231.1"/>
    <property type="molecule type" value="Genomic_DNA"/>
</dbReference>
<reference evidence="8 9" key="1">
    <citation type="submission" date="2019-06" db="EMBL/GenBank/DDBJ databases">
        <title>Complete genome sequence of Helicobacter suis SNTW101c.</title>
        <authorList>
            <person name="Rimbara E."/>
            <person name="Suzuki M."/>
            <person name="Matsui H."/>
            <person name="Nakamura M."/>
            <person name="Mori S."/>
            <person name="Shibayama K."/>
        </authorList>
    </citation>
    <scope>NUCLEOTIDE SEQUENCE [LARGE SCALE GENOMIC DNA]</scope>
    <source>
        <strain evidence="8 9">SNTW101c</strain>
    </source>
</reference>
<evidence type="ECO:0000313" key="8">
    <source>
        <dbReference type="EMBL" id="BCD70231.1"/>
    </source>
</evidence>